<evidence type="ECO:0000313" key="1">
    <source>
        <dbReference type="EMBL" id="CDR09732.1"/>
    </source>
</evidence>
<reference evidence="1" key="1">
    <citation type="submission" date="2014-05" db="EMBL/GenBank/DDBJ databases">
        <authorList>
            <person name="Horn Fabian"/>
        </authorList>
    </citation>
    <scope>NUCLEOTIDE SEQUENCE</scope>
</reference>
<dbReference type="EMBL" id="LK022848">
    <property type="protein sequence ID" value="CDR09732.1"/>
    <property type="molecule type" value="Genomic_DNA"/>
</dbReference>
<accession>A0A060ZU73</accession>
<gene>
    <name evidence="1" type="ORF">SIRAN6331</name>
</gene>
<sequence>MTEVGRVTVISMTATIWVETSPETGPTAHDMPVISVHTASMRTKVRVWAAAR</sequence>
<protein>
    <submittedName>
        <fullName evidence="1">Uncharacterized protein</fullName>
    </submittedName>
</protein>
<dbReference type="AlphaFoldDB" id="A0A060ZU73"/>
<organism evidence="1">
    <name type="scientific">Streptomyces iranensis</name>
    <dbReference type="NCBI Taxonomy" id="576784"/>
    <lineage>
        <taxon>Bacteria</taxon>
        <taxon>Bacillati</taxon>
        <taxon>Actinomycetota</taxon>
        <taxon>Actinomycetes</taxon>
        <taxon>Kitasatosporales</taxon>
        <taxon>Streptomycetaceae</taxon>
        <taxon>Streptomyces</taxon>
        <taxon>Streptomyces violaceusniger group</taxon>
    </lineage>
</organism>
<name>A0A060ZU73_9ACTN</name>
<proteinExistence type="predicted"/>
<dbReference type="HOGENOM" id="CLU_3085231_0_0_11"/>